<dbReference type="EMBL" id="CAJZCX010000003">
    <property type="protein sequence ID" value="CAG9472752.1"/>
    <property type="molecule type" value="Genomic_DNA"/>
</dbReference>
<name>A0A8S4H295_PLAVI</name>
<dbReference type="VEuPathDB" id="PlasmoDB:PVPAM_040006200"/>
<comment type="caution">
    <text evidence="1">The sequence shown here is derived from an EMBL/GenBank/DDBJ whole genome shotgun (WGS) entry which is preliminary data.</text>
</comment>
<dbReference type="AlphaFoldDB" id="A0A8S4H295"/>
<dbReference type="Proteomes" id="UP000779233">
    <property type="component" value="Unassembled WGS sequence"/>
</dbReference>
<reference evidence="1" key="1">
    <citation type="submission" date="2021-09" db="EMBL/GenBank/DDBJ databases">
        <authorList>
            <consortium name="Pathogen Informatics"/>
        </authorList>
    </citation>
    <scope>NUCLEOTIDE SEQUENCE</scope>
    <source>
        <strain evidence="1">PvW1</strain>
    </source>
</reference>
<accession>A0A8S4H295</accession>
<evidence type="ECO:0000313" key="2">
    <source>
        <dbReference type="Proteomes" id="UP000779233"/>
    </source>
</evidence>
<sequence>MNSGNLRTIPIRVDVFLDKYSSLRKLPAEKRNVEIISNIEFLKILNYALNQDKNAIDKWVNQYKNKLTNFLKNKKDNIKIKDYSVYCNNINYLIDIIVQRIRMVKGNEQVKWEHDIEQISKSVLKDNTSLKCERNFHNHNNPYVYVKKMMYDLCEDIDYMLKDEKILNDKRCSKYNERIKHRTDTLMKIYNSFIDRNIFSFDNHCTVSYIEDKFKEIKCEPKDEPAKAMPDNKDTMLTQTQTYVQDQQEDAINGDVMAETDAENLESLSFELDLNQYSHTEPKLDTTYAAASLAGISLFGTILYKYGPFRNRFNSRRGAINGSNIFPLDNNVYDANTMNNFEYLQTGIPNGEYQVGYGSVTDY</sequence>
<gene>
    <name evidence="1" type="ORF">PVW1_140088400</name>
</gene>
<protein>
    <submittedName>
        <fullName evidence="1">(malaria parasite P. vivax) hypothetical protein</fullName>
    </submittedName>
</protein>
<organism evidence="1 2">
    <name type="scientific">Plasmodium vivax</name>
    <name type="common">malaria parasite P. vivax</name>
    <dbReference type="NCBI Taxonomy" id="5855"/>
    <lineage>
        <taxon>Eukaryota</taxon>
        <taxon>Sar</taxon>
        <taxon>Alveolata</taxon>
        <taxon>Apicomplexa</taxon>
        <taxon>Aconoidasida</taxon>
        <taxon>Haemosporida</taxon>
        <taxon>Plasmodiidae</taxon>
        <taxon>Plasmodium</taxon>
        <taxon>Plasmodium (Plasmodium)</taxon>
    </lineage>
</organism>
<proteinExistence type="predicted"/>
<evidence type="ECO:0000313" key="1">
    <source>
        <dbReference type="EMBL" id="CAG9472752.1"/>
    </source>
</evidence>